<comment type="caution">
    <text evidence="2">Lacks conserved residue(s) required for the propagation of feature annotation.</text>
</comment>
<evidence type="ECO:0000313" key="4">
    <source>
        <dbReference type="WBParaSite" id="TCONS_00004950.p1"/>
    </source>
</evidence>
<dbReference type="WBParaSite" id="TCONS_00004950.p1">
    <property type="protein sequence ID" value="TCONS_00004950.p1"/>
    <property type="gene ID" value="XLOC_003219"/>
</dbReference>
<dbReference type="InterPro" id="IPR036055">
    <property type="entry name" value="LDL_receptor-like_sf"/>
</dbReference>
<dbReference type="GO" id="GO:0043410">
    <property type="term" value="P:positive regulation of MAPK cascade"/>
    <property type="evidence" value="ECO:0007669"/>
    <property type="project" value="TreeGrafter"/>
</dbReference>
<dbReference type="CDD" id="cd00112">
    <property type="entry name" value="LDLa"/>
    <property type="match status" value="1"/>
</dbReference>
<dbReference type="GO" id="GO:0030297">
    <property type="term" value="F:transmembrane receptor protein tyrosine kinase activator activity"/>
    <property type="evidence" value="ECO:0007669"/>
    <property type="project" value="TreeGrafter"/>
</dbReference>
<proteinExistence type="predicted"/>
<accession>A0AAF5D316</accession>
<reference evidence="4" key="1">
    <citation type="submission" date="2024-02" db="UniProtKB">
        <authorList>
            <consortium name="WormBaseParasite"/>
        </authorList>
    </citation>
    <scope>IDENTIFICATION</scope>
</reference>
<dbReference type="Proteomes" id="UP000035681">
    <property type="component" value="Unplaced"/>
</dbReference>
<sequence length="196" mass="23329">SRQMLKRKRRDKIIERMIGFDKIIFLVIFLIKNVLTIDMEVNNNSDIVVKRKREIFNKIVNELNTHTSSYFNNFSPYTNFESQNSSYDGTGLSRLRRNRMEQKRKIWNHRRRRKECPTARKGQHMMLCPSRNERNYDICISAEQLCDNVENCPEGEDEDLKSCMFYKATKHQLKHIYNALLLLTESTVGDSDKKEL</sequence>
<keyword evidence="3" id="KW-1185">Reference proteome</keyword>
<evidence type="ECO:0000313" key="3">
    <source>
        <dbReference type="Proteomes" id="UP000035681"/>
    </source>
</evidence>
<dbReference type="SUPFAM" id="SSF57424">
    <property type="entry name" value="LDL receptor-like module"/>
    <property type="match status" value="1"/>
</dbReference>
<dbReference type="PANTHER" id="PTHR21105:SF0">
    <property type="entry name" value="GH16255P"/>
    <property type="match status" value="1"/>
</dbReference>
<name>A0AAF5D316_STRER</name>
<dbReference type="InterPro" id="IPR002172">
    <property type="entry name" value="LDrepeatLR_classA_rpt"/>
</dbReference>
<dbReference type="PANTHER" id="PTHR21105">
    <property type="entry name" value="GH16255P"/>
    <property type="match status" value="1"/>
</dbReference>
<dbReference type="PROSITE" id="PS50068">
    <property type="entry name" value="LDLRA_2"/>
    <property type="match status" value="1"/>
</dbReference>
<dbReference type="GO" id="GO:0043195">
    <property type="term" value="C:terminal bouton"/>
    <property type="evidence" value="ECO:0007669"/>
    <property type="project" value="TreeGrafter"/>
</dbReference>
<organism evidence="3 4">
    <name type="scientific">Strongyloides stercoralis</name>
    <name type="common">Threadworm</name>
    <dbReference type="NCBI Taxonomy" id="6248"/>
    <lineage>
        <taxon>Eukaryota</taxon>
        <taxon>Metazoa</taxon>
        <taxon>Ecdysozoa</taxon>
        <taxon>Nematoda</taxon>
        <taxon>Chromadorea</taxon>
        <taxon>Rhabditida</taxon>
        <taxon>Tylenchina</taxon>
        <taxon>Panagrolaimomorpha</taxon>
        <taxon>Strongyloidoidea</taxon>
        <taxon>Strongyloididae</taxon>
        <taxon>Strongyloides</taxon>
    </lineage>
</organism>
<evidence type="ECO:0000256" key="1">
    <source>
        <dbReference type="ARBA" id="ARBA00023157"/>
    </source>
</evidence>
<keyword evidence="1" id="KW-1015">Disulfide bond</keyword>
<dbReference type="AlphaFoldDB" id="A0AAF5D316"/>
<protein>
    <submittedName>
        <fullName evidence="4">GDNF/GAS1 domain-containing protein</fullName>
    </submittedName>
</protein>
<evidence type="ECO:0000256" key="2">
    <source>
        <dbReference type="PROSITE-ProRule" id="PRU00124"/>
    </source>
</evidence>